<sequence>MNALPRTQLIDGPKSRLAAHVRGADDAPAVVLSHSLLTSSAMWEAQAELLVARGWRVVALDTRGHGASPPAPPPYRIGELVDDVVAVLDALAIERAHYVGLSLGGMIGFGLGIEHPDRVLSLVLCDTRADSPPAYAAPWDARIALARTEGCAALADATLERWFGRAFLDAHADVAAAIGSLIGATPVDGFEGCARAIQQLDYVDRVGRIAAPTTLLVGERDGDLPQVLAELQSRIAGAELELIADAGHLANVDQPERFNAALLRHFARVAG</sequence>
<dbReference type="InterPro" id="IPR029058">
    <property type="entry name" value="AB_hydrolase_fold"/>
</dbReference>
<proteinExistence type="predicted"/>
<dbReference type="SUPFAM" id="SSF53474">
    <property type="entry name" value="alpha/beta-Hydrolases"/>
    <property type="match status" value="1"/>
</dbReference>
<dbReference type="EMBL" id="MLJW01000347">
    <property type="protein sequence ID" value="OIQ89040.1"/>
    <property type="molecule type" value="Genomic_DNA"/>
</dbReference>
<name>A0A1J5QZI5_9ZZZZ</name>
<dbReference type="PRINTS" id="PR00111">
    <property type="entry name" value="ABHYDROLASE"/>
</dbReference>
<comment type="caution">
    <text evidence="2">The sequence shown here is derived from an EMBL/GenBank/DDBJ whole genome shotgun (WGS) entry which is preliminary data.</text>
</comment>
<dbReference type="EC" id="3.1.1.24" evidence="2"/>
<dbReference type="AlphaFoldDB" id="A0A1J5QZI5"/>
<dbReference type="InterPro" id="IPR000073">
    <property type="entry name" value="AB_hydrolase_1"/>
</dbReference>
<dbReference type="Pfam" id="PF00561">
    <property type="entry name" value="Abhydrolase_1"/>
    <property type="match status" value="1"/>
</dbReference>
<dbReference type="InterPro" id="IPR050266">
    <property type="entry name" value="AB_hydrolase_sf"/>
</dbReference>
<dbReference type="GO" id="GO:0047570">
    <property type="term" value="F:3-oxoadipate enol-lactonase activity"/>
    <property type="evidence" value="ECO:0007669"/>
    <property type="project" value="UniProtKB-EC"/>
</dbReference>
<dbReference type="Gene3D" id="3.40.50.1820">
    <property type="entry name" value="alpha/beta hydrolase"/>
    <property type="match status" value="1"/>
</dbReference>
<evidence type="ECO:0000259" key="1">
    <source>
        <dbReference type="Pfam" id="PF00561"/>
    </source>
</evidence>
<evidence type="ECO:0000313" key="2">
    <source>
        <dbReference type="EMBL" id="OIQ89040.1"/>
    </source>
</evidence>
<organism evidence="2">
    <name type="scientific">mine drainage metagenome</name>
    <dbReference type="NCBI Taxonomy" id="410659"/>
    <lineage>
        <taxon>unclassified sequences</taxon>
        <taxon>metagenomes</taxon>
        <taxon>ecological metagenomes</taxon>
    </lineage>
</organism>
<gene>
    <name evidence="2" type="primary">catD_5</name>
    <name evidence="2" type="ORF">GALL_290750</name>
</gene>
<keyword evidence="2" id="KW-0378">Hydrolase</keyword>
<reference evidence="2" key="1">
    <citation type="submission" date="2016-10" db="EMBL/GenBank/DDBJ databases">
        <title>Sequence of Gallionella enrichment culture.</title>
        <authorList>
            <person name="Poehlein A."/>
            <person name="Muehling M."/>
            <person name="Daniel R."/>
        </authorList>
    </citation>
    <scope>NUCLEOTIDE SEQUENCE</scope>
</reference>
<protein>
    <submittedName>
        <fullName evidence="2">3-oxoadipate enol-lactonase 2</fullName>
        <ecNumber evidence="2">3.1.1.24</ecNumber>
    </submittedName>
</protein>
<feature type="domain" description="AB hydrolase-1" evidence="1">
    <location>
        <begin position="28"/>
        <end position="254"/>
    </location>
</feature>
<accession>A0A1J5QZI5</accession>
<dbReference type="PANTHER" id="PTHR43798">
    <property type="entry name" value="MONOACYLGLYCEROL LIPASE"/>
    <property type="match status" value="1"/>
</dbReference>